<reference evidence="1 2" key="1">
    <citation type="submission" date="2018-06" db="EMBL/GenBank/DDBJ databases">
        <title>Draft genome sequence of Burkholderia reimsis strain BE51 isolated from a French agricultural soil.</title>
        <authorList>
            <person name="Esmaeel Q."/>
        </authorList>
    </citation>
    <scope>NUCLEOTIDE SEQUENCE [LARGE SCALE GENOMIC DNA]</scope>
    <source>
        <strain evidence="1 2">BE51</strain>
    </source>
</reference>
<sequence length="60" mass="7156">MHQWQECARTILNEPRIDQIARAHASSRPSDRNPSWLHTHRDLDYVLRTLERFARGEIFG</sequence>
<keyword evidence="2" id="KW-1185">Reference proteome</keyword>
<evidence type="ECO:0000313" key="2">
    <source>
        <dbReference type="Proteomes" id="UP000252458"/>
    </source>
</evidence>
<protein>
    <submittedName>
        <fullName evidence="1">Uncharacterized protein</fullName>
    </submittedName>
</protein>
<name>A0A365QUS0_9BURK</name>
<evidence type="ECO:0000313" key="1">
    <source>
        <dbReference type="EMBL" id="RBB38892.1"/>
    </source>
</evidence>
<dbReference type="Proteomes" id="UP000252458">
    <property type="component" value="Unassembled WGS sequence"/>
</dbReference>
<accession>A0A365QUS0</accession>
<gene>
    <name evidence="1" type="ORF">DPV79_16050</name>
</gene>
<dbReference type="AlphaFoldDB" id="A0A365QUS0"/>
<dbReference type="EMBL" id="QMFZ01000012">
    <property type="protein sequence ID" value="RBB38892.1"/>
    <property type="molecule type" value="Genomic_DNA"/>
</dbReference>
<proteinExistence type="predicted"/>
<comment type="caution">
    <text evidence="1">The sequence shown here is derived from an EMBL/GenBank/DDBJ whole genome shotgun (WGS) entry which is preliminary data.</text>
</comment>
<organism evidence="1 2">
    <name type="scientific">Burkholderia reimsis</name>
    <dbReference type="NCBI Taxonomy" id="2234132"/>
    <lineage>
        <taxon>Bacteria</taxon>
        <taxon>Pseudomonadati</taxon>
        <taxon>Pseudomonadota</taxon>
        <taxon>Betaproteobacteria</taxon>
        <taxon>Burkholderiales</taxon>
        <taxon>Burkholderiaceae</taxon>
        <taxon>Burkholderia</taxon>
    </lineage>
</organism>